<keyword evidence="8" id="KW-1185">Reference proteome</keyword>
<dbReference type="PANTHER" id="PTHR30466">
    <property type="entry name" value="FLAVIN REDUCTASE"/>
    <property type="match status" value="1"/>
</dbReference>
<dbReference type="Pfam" id="PF01613">
    <property type="entry name" value="Flavin_Reduct"/>
    <property type="match status" value="1"/>
</dbReference>
<evidence type="ECO:0000313" key="4">
    <source>
        <dbReference type="EMBL" id="QRQ94064.1"/>
    </source>
</evidence>
<feature type="domain" description="Flavin reductase like" evidence="2">
    <location>
        <begin position="22"/>
        <end position="165"/>
    </location>
</feature>
<reference evidence="4 8" key="3">
    <citation type="submission" date="2021-02" db="EMBL/GenBank/DDBJ databases">
        <title>Complete Genome Sequence of Cupriavidus oxalaticus Strain Ox1, a Soil Oxalate-Degrading Species.</title>
        <authorList>
            <person name="Palmieri F."/>
            <person name="Udriet P."/>
            <person name="Deuasquier M."/>
            <person name="Beaudoing E."/>
            <person name="Johnson S.L."/>
            <person name="Davenport K.W."/>
            <person name="Chain P.S."/>
            <person name="Bindschedler S."/>
            <person name="Junier P."/>
        </authorList>
    </citation>
    <scope>NUCLEOTIDE SEQUENCE [LARGE SCALE GENOMIC DNA]</scope>
    <source>
        <strain evidence="4 8">Ox1</strain>
    </source>
</reference>
<evidence type="ECO:0000259" key="2">
    <source>
        <dbReference type="SMART" id="SM00903"/>
    </source>
</evidence>
<evidence type="ECO:0000256" key="1">
    <source>
        <dbReference type="ARBA" id="ARBA00023002"/>
    </source>
</evidence>
<evidence type="ECO:0000313" key="3">
    <source>
        <dbReference type="EMBL" id="QEZ48108.1"/>
    </source>
</evidence>
<dbReference type="GeneID" id="303493616"/>
<dbReference type="Proteomes" id="UP000325743">
    <property type="component" value="Chromosome 2"/>
</dbReference>
<dbReference type="InterPro" id="IPR012349">
    <property type="entry name" value="Split_barrel_FMN-bd"/>
</dbReference>
<dbReference type="GO" id="GO:0010181">
    <property type="term" value="F:FMN binding"/>
    <property type="evidence" value="ECO:0007669"/>
    <property type="project" value="InterPro"/>
</dbReference>
<dbReference type="OrthoDB" id="9792858at2"/>
<dbReference type="PANTHER" id="PTHR30466:SF1">
    <property type="entry name" value="FMN REDUCTASE (NADH) RUTF"/>
    <property type="match status" value="1"/>
</dbReference>
<name>A0A375G760_9BURK</name>
<dbReference type="Gene3D" id="2.30.110.10">
    <property type="entry name" value="Electron Transport, Fmn-binding Protein, Chain A"/>
    <property type="match status" value="1"/>
</dbReference>
<dbReference type="SUPFAM" id="SSF50475">
    <property type="entry name" value="FMN-binding split barrel"/>
    <property type="match status" value="1"/>
</dbReference>
<dbReference type="EMBL" id="CP069812">
    <property type="protein sequence ID" value="QRQ94064.1"/>
    <property type="molecule type" value="Genomic_DNA"/>
</dbReference>
<keyword evidence="1" id="KW-0560">Oxidoreductase</keyword>
<accession>A0A375G760</accession>
<dbReference type="AlphaFoldDB" id="A0A375G760"/>
<dbReference type="SMART" id="SM00903">
    <property type="entry name" value="Flavin_Reduct"/>
    <property type="match status" value="1"/>
</dbReference>
<organism evidence="3 7">
    <name type="scientific">Cupriavidus oxalaticus</name>
    <dbReference type="NCBI Taxonomy" id="96344"/>
    <lineage>
        <taxon>Bacteria</taxon>
        <taxon>Pseudomonadati</taxon>
        <taxon>Pseudomonadota</taxon>
        <taxon>Betaproteobacteria</taxon>
        <taxon>Burkholderiales</taxon>
        <taxon>Burkholderiaceae</taxon>
        <taxon>Cupriavidus</taxon>
    </lineage>
</organism>
<dbReference type="EMBL" id="OGUS01000124">
    <property type="protein sequence ID" value="SPC15204.1"/>
    <property type="molecule type" value="Genomic_DNA"/>
</dbReference>
<protein>
    <submittedName>
        <fullName evidence="3 4">Flavin reductase</fullName>
    </submittedName>
    <submittedName>
        <fullName evidence="5">Flavoprotein oxygenase</fullName>
    </submittedName>
</protein>
<dbReference type="EMBL" id="CP032519">
    <property type="protein sequence ID" value="QEZ48108.1"/>
    <property type="molecule type" value="Genomic_DNA"/>
</dbReference>
<dbReference type="Proteomes" id="UP000623307">
    <property type="component" value="Chromosome 2"/>
</dbReference>
<sequence>MDATTVTHAAPALDPRELRRVCGRYATGVAVIGACTAQQRPVGITVNSFASLSLAPPLILWSLASHSPNAGLFEPGRPFGVSILRAGHGDLARRFATPAADKFAGVRHTRCVQGVPYLDEALATLACRVERADPVGDHLLIVGAVESIAAEEGEPLVFYSGGFVRVAA</sequence>
<gene>
    <name evidence="5" type="ORF">CO2235_230412</name>
    <name evidence="3" type="ORF">D2917_29010</name>
    <name evidence="4" type="ORF">JTE92_28960</name>
</gene>
<dbReference type="GO" id="GO:0042602">
    <property type="term" value="F:riboflavin reductase (NADPH) activity"/>
    <property type="evidence" value="ECO:0007669"/>
    <property type="project" value="TreeGrafter"/>
</dbReference>
<dbReference type="RefSeq" id="WP_063241277.1">
    <property type="nucleotide sequence ID" value="NZ_CP032519.1"/>
</dbReference>
<evidence type="ECO:0000313" key="5">
    <source>
        <dbReference type="EMBL" id="SPC15204.1"/>
    </source>
</evidence>
<evidence type="ECO:0000313" key="8">
    <source>
        <dbReference type="Proteomes" id="UP000623307"/>
    </source>
</evidence>
<dbReference type="Proteomes" id="UP000256862">
    <property type="component" value="Chromosome CO2235"/>
</dbReference>
<reference evidence="5 6" key="1">
    <citation type="submission" date="2018-01" db="EMBL/GenBank/DDBJ databases">
        <authorList>
            <person name="Clerissi C."/>
        </authorList>
    </citation>
    <scope>NUCLEOTIDE SEQUENCE [LARGE SCALE GENOMIC DNA]</scope>
    <source>
        <strain evidence="5">Cupriavidus oxalaticus LMG 2235</strain>
    </source>
</reference>
<dbReference type="InterPro" id="IPR002563">
    <property type="entry name" value="Flavin_Rdtase-like_dom"/>
</dbReference>
<evidence type="ECO:0000313" key="6">
    <source>
        <dbReference type="Proteomes" id="UP000256862"/>
    </source>
</evidence>
<reference evidence="3 7" key="2">
    <citation type="submission" date="2018-09" db="EMBL/GenBank/DDBJ databases">
        <title>Complete genome sequence of Cupriavidus oxalaticus T2, a bacterium capable of phenol tolerance and degradation.</title>
        <authorList>
            <person name="Yan J."/>
        </authorList>
    </citation>
    <scope>NUCLEOTIDE SEQUENCE [LARGE SCALE GENOMIC DNA]</scope>
    <source>
        <strain evidence="3 7">T2</strain>
    </source>
</reference>
<evidence type="ECO:0000313" key="7">
    <source>
        <dbReference type="Proteomes" id="UP000325743"/>
    </source>
</evidence>
<dbReference type="InterPro" id="IPR050268">
    <property type="entry name" value="NADH-dep_flavin_reductase"/>
</dbReference>
<proteinExistence type="predicted"/>